<evidence type="ECO:0000313" key="1">
    <source>
        <dbReference type="EMBL" id="KAI3747668.1"/>
    </source>
</evidence>
<comment type="caution">
    <text evidence="1">The sequence shown here is derived from an EMBL/GenBank/DDBJ whole genome shotgun (WGS) entry which is preliminary data.</text>
</comment>
<name>A0ACB9DLX2_ARCLA</name>
<evidence type="ECO:0000313" key="2">
    <source>
        <dbReference type="Proteomes" id="UP001055879"/>
    </source>
</evidence>
<proteinExistence type="predicted"/>
<accession>A0ACB9DLX2</accession>
<sequence length="310" mass="35651">MASLLQPKLPVINMDDLKPGTESWISTCNKVTRALEEYGCFMAVYESVSKELKKDFFDSLETLFKLPVETKMKNTSDKPFHGYMGPIPIRPLYQSMGIDQATSFDDVEHFANLMWPSGNQHFSKTIHSYASLVSELENMVRRMVFQSYVVEKHYESFNDSMTYHLKVMKYSAAKPDETNLGAATHTDKSFITILGQNQVNGLEVLIGDDKWATVEFHPLSFVVLATDPFMAWSNGRVKSPRHRVIMNGQEDRYSAVLFSYKKGIIQIPEELVDQEHPSKFKPFDHYKFLDFFSKDEIYLDEKAIKLFCGV</sequence>
<gene>
    <name evidence="1" type="ORF">L6452_10241</name>
</gene>
<protein>
    <submittedName>
        <fullName evidence="1">Uncharacterized protein</fullName>
    </submittedName>
</protein>
<dbReference type="Proteomes" id="UP001055879">
    <property type="component" value="Linkage Group LG03"/>
</dbReference>
<dbReference type="EMBL" id="CM042049">
    <property type="protein sequence ID" value="KAI3747668.1"/>
    <property type="molecule type" value="Genomic_DNA"/>
</dbReference>
<reference evidence="1 2" key="2">
    <citation type="journal article" date="2022" name="Mol. Ecol. Resour.">
        <title>The genomes of chicory, endive, great burdock and yacon provide insights into Asteraceae paleo-polyploidization history and plant inulin production.</title>
        <authorList>
            <person name="Fan W."/>
            <person name="Wang S."/>
            <person name="Wang H."/>
            <person name="Wang A."/>
            <person name="Jiang F."/>
            <person name="Liu H."/>
            <person name="Zhao H."/>
            <person name="Xu D."/>
            <person name="Zhang Y."/>
        </authorList>
    </citation>
    <scope>NUCLEOTIDE SEQUENCE [LARGE SCALE GENOMIC DNA]</scope>
    <source>
        <strain evidence="2">cv. Niubang</strain>
    </source>
</reference>
<reference evidence="2" key="1">
    <citation type="journal article" date="2022" name="Mol. Ecol. Resour.">
        <title>The genomes of chicory, endive, great burdock and yacon provide insights into Asteraceae palaeo-polyploidization history and plant inulin production.</title>
        <authorList>
            <person name="Fan W."/>
            <person name="Wang S."/>
            <person name="Wang H."/>
            <person name="Wang A."/>
            <person name="Jiang F."/>
            <person name="Liu H."/>
            <person name="Zhao H."/>
            <person name="Xu D."/>
            <person name="Zhang Y."/>
        </authorList>
    </citation>
    <scope>NUCLEOTIDE SEQUENCE [LARGE SCALE GENOMIC DNA]</scope>
    <source>
        <strain evidence="2">cv. Niubang</strain>
    </source>
</reference>
<keyword evidence="2" id="KW-1185">Reference proteome</keyword>
<organism evidence="1 2">
    <name type="scientific">Arctium lappa</name>
    <name type="common">Greater burdock</name>
    <name type="synonym">Lappa major</name>
    <dbReference type="NCBI Taxonomy" id="4217"/>
    <lineage>
        <taxon>Eukaryota</taxon>
        <taxon>Viridiplantae</taxon>
        <taxon>Streptophyta</taxon>
        <taxon>Embryophyta</taxon>
        <taxon>Tracheophyta</taxon>
        <taxon>Spermatophyta</taxon>
        <taxon>Magnoliopsida</taxon>
        <taxon>eudicotyledons</taxon>
        <taxon>Gunneridae</taxon>
        <taxon>Pentapetalae</taxon>
        <taxon>asterids</taxon>
        <taxon>campanulids</taxon>
        <taxon>Asterales</taxon>
        <taxon>Asteraceae</taxon>
        <taxon>Carduoideae</taxon>
        <taxon>Cardueae</taxon>
        <taxon>Arctiinae</taxon>
        <taxon>Arctium</taxon>
    </lineage>
</organism>